<dbReference type="EMBL" id="KN835441">
    <property type="protein sequence ID" value="KIK37592.1"/>
    <property type="molecule type" value="Genomic_DNA"/>
</dbReference>
<sequence length="112" mass="12718">MFGLVIIINVNRLSKEMNRNMANGVHSELRLHIPRLTEWVGCPVGWNLQPWVQGWETVELLLTLPKSLRTDPRGRPRDPFLKGEREDGSRLVALLSVSSTRCGSERLGFSHS</sequence>
<dbReference type="HOGENOM" id="CLU_2147522_0_0_1"/>
<dbReference type="InParanoid" id="A0A0D0ATK3"/>
<reference evidence="1 2" key="1">
    <citation type="submission" date="2014-04" db="EMBL/GenBank/DDBJ databases">
        <authorList>
            <consortium name="DOE Joint Genome Institute"/>
            <person name="Kuo A."/>
            <person name="Ruytinx J."/>
            <person name="Rineau F."/>
            <person name="Colpaert J."/>
            <person name="Kohler A."/>
            <person name="Nagy L.G."/>
            <person name="Floudas D."/>
            <person name="Copeland A."/>
            <person name="Barry K.W."/>
            <person name="Cichocki N."/>
            <person name="Veneault-Fourrey C."/>
            <person name="LaButti K."/>
            <person name="Lindquist E.A."/>
            <person name="Lipzen A."/>
            <person name="Lundell T."/>
            <person name="Morin E."/>
            <person name="Murat C."/>
            <person name="Sun H."/>
            <person name="Tunlid A."/>
            <person name="Henrissat B."/>
            <person name="Grigoriev I.V."/>
            <person name="Hibbett D.S."/>
            <person name="Martin F."/>
            <person name="Nordberg H.P."/>
            <person name="Cantor M.N."/>
            <person name="Hua S.X."/>
        </authorList>
    </citation>
    <scope>NUCLEOTIDE SEQUENCE [LARGE SCALE GENOMIC DNA]</scope>
    <source>
        <strain evidence="1 2">UH-Slu-Lm8-n1</strain>
    </source>
</reference>
<evidence type="ECO:0000313" key="1">
    <source>
        <dbReference type="EMBL" id="KIK37592.1"/>
    </source>
</evidence>
<gene>
    <name evidence="1" type="ORF">CY34DRAFT_810172</name>
</gene>
<name>A0A0D0ATK3_9AGAM</name>
<protein>
    <submittedName>
        <fullName evidence="1">Uncharacterized protein</fullName>
    </submittedName>
</protein>
<keyword evidence="2" id="KW-1185">Reference proteome</keyword>
<reference evidence="2" key="2">
    <citation type="submission" date="2015-01" db="EMBL/GenBank/DDBJ databases">
        <title>Evolutionary Origins and Diversification of the Mycorrhizal Mutualists.</title>
        <authorList>
            <consortium name="DOE Joint Genome Institute"/>
            <consortium name="Mycorrhizal Genomics Consortium"/>
            <person name="Kohler A."/>
            <person name="Kuo A."/>
            <person name="Nagy L.G."/>
            <person name="Floudas D."/>
            <person name="Copeland A."/>
            <person name="Barry K.W."/>
            <person name="Cichocki N."/>
            <person name="Veneault-Fourrey C."/>
            <person name="LaButti K."/>
            <person name="Lindquist E.A."/>
            <person name="Lipzen A."/>
            <person name="Lundell T."/>
            <person name="Morin E."/>
            <person name="Murat C."/>
            <person name="Riley R."/>
            <person name="Ohm R."/>
            <person name="Sun H."/>
            <person name="Tunlid A."/>
            <person name="Henrissat B."/>
            <person name="Grigoriev I.V."/>
            <person name="Hibbett D.S."/>
            <person name="Martin F."/>
        </authorList>
    </citation>
    <scope>NUCLEOTIDE SEQUENCE [LARGE SCALE GENOMIC DNA]</scope>
    <source>
        <strain evidence="2">UH-Slu-Lm8-n1</strain>
    </source>
</reference>
<evidence type="ECO:0000313" key="2">
    <source>
        <dbReference type="Proteomes" id="UP000054485"/>
    </source>
</evidence>
<accession>A0A0D0ATK3</accession>
<organism evidence="1 2">
    <name type="scientific">Suillus luteus UH-Slu-Lm8-n1</name>
    <dbReference type="NCBI Taxonomy" id="930992"/>
    <lineage>
        <taxon>Eukaryota</taxon>
        <taxon>Fungi</taxon>
        <taxon>Dikarya</taxon>
        <taxon>Basidiomycota</taxon>
        <taxon>Agaricomycotina</taxon>
        <taxon>Agaricomycetes</taxon>
        <taxon>Agaricomycetidae</taxon>
        <taxon>Boletales</taxon>
        <taxon>Suillineae</taxon>
        <taxon>Suillaceae</taxon>
        <taxon>Suillus</taxon>
    </lineage>
</organism>
<dbReference type="Proteomes" id="UP000054485">
    <property type="component" value="Unassembled WGS sequence"/>
</dbReference>
<dbReference type="AlphaFoldDB" id="A0A0D0ATK3"/>
<proteinExistence type="predicted"/>